<comment type="caution">
    <text evidence="2">The sequence shown here is derived from an EMBL/GenBank/DDBJ whole genome shotgun (WGS) entry which is preliminary data.</text>
</comment>
<dbReference type="GO" id="GO:0004519">
    <property type="term" value="F:endonuclease activity"/>
    <property type="evidence" value="ECO:0007669"/>
    <property type="project" value="InterPro"/>
</dbReference>
<dbReference type="EMBL" id="VMHM01000002">
    <property type="protein sequence ID" value="TSK05688.1"/>
    <property type="molecule type" value="Genomic_DNA"/>
</dbReference>
<gene>
    <name evidence="2" type="ORF">FPQ15_02355</name>
</gene>
<organism evidence="2 3">
    <name type="scientific">Gilliamella apicola</name>
    <dbReference type="NCBI Taxonomy" id="1196095"/>
    <lineage>
        <taxon>Bacteria</taxon>
        <taxon>Pseudomonadati</taxon>
        <taxon>Pseudomonadota</taxon>
        <taxon>Gammaproteobacteria</taxon>
        <taxon>Orbales</taxon>
        <taxon>Orbaceae</taxon>
        <taxon>Gilliamella</taxon>
    </lineage>
</organism>
<dbReference type="AlphaFoldDB" id="A0A556SX06"/>
<proteinExistence type="predicted"/>
<feature type="domain" description="Bacterial EndoU nuclease" evidence="1">
    <location>
        <begin position="7"/>
        <end position="85"/>
    </location>
</feature>
<dbReference type="InterPro" id="IPR029501">
    <property type="entry name" value="EndoU_bac"/>
</dbReference>
<evidence type="ECO:0000313" key="2">
    <source>
        <dbReference type="EMBL" id="TSK05688.1"/>
    </source>
</evidence>
<dbReference type="RefSeq" id="WP_144091386.1">
    <property type="nucleotide sequence ID" value="NZ_VMHM01000002.1"/>
</dbReference>
<dbReference type="Pfam" id="PF14436">
    <property type="entry name" value="EndoU_bacteria"/>
    <property type="match status" value="1"/>
</dbReference>
<sequence length="97" mass="10721">MLPAPREAGQTVFPKEWPADKVVHEIGDIATSPNTQWCAQNGTGGLYTKAGNPARWAEYEVRDGVRIRVIYEPANEKIITTFPDSAPVPPNYKPISK</sequence>
<evidence type="ECO:0000259" key="1">
    <source>
        <dbReference type="Pfam" id="PF14436"/>
    </source>
</evidence>
<accession>A0A556SX06</accession>
<name>A0A556SX06_9GAMM</name>
<reference evidence="2 3" key="1">
    <citation type="submission" date="2019-07" db="EMBL/GenBank/DDBJ databases">
        <title>Gilliamella genomes.</title>
        <authorList>
            <person name="Zheng H."/>
        </authorList>
    </citation>
    <scope>NUCLEOTIDE SEQUENCE [LARGE SCALE GENOMIC DNA]</scope>
    <source>
        <strain evidence="2 3">W8127</strain>
    </source>
</reference>
<protein>
    <recommendedName>
        <fullName evidence="1">Bacterial EndoU nuclease domain-containing protein</fullName>
    </recommendedName>
</protein>
<dbReference type="Proteomes" id="UP000319483">
    <property type="component" value="Unassembled WGS sequence"/>
</dbReference>
<evidence type="ECO:0000313" key="3">
    <source>
        <dbReference type="Proteomes" id="UP000319483"/>
    </source>
</evidence>